<reference evidence="2 3" key="1">
    <citation type="submission" date="2018-11" db="EMBL/GenBank/DDBJ databases">
        <title>Sequencing the genomes of 1000 actinobacteria strains.</title>
        <authorList>
            <person name="Klenk H.-P."/>
        </authorList>
    </citation>
    <scope>NUCLEOTIDE SEQUENCE [LARGE SCALE GENOMIC DNA]</scope>
    <source>
        <strain evidence="2 3">DSM 10546</strain>
    </source>
</reference>
<dbReference type="Gene3D" id="3.90.180.10">
    <property type="entry name" value="Medium-chain alcohol dehydrogenases, catalytic domain"/>
    <property type="match status" value="1"/>
</dbReference>
<dbReference type="InterPro" id="IPR000073">
    <property type="entry name" value="AB_hydrolase_1"/>
</dbReference>
<comment type="caution">
    <text evidence="2">The sequence shown here is derived from an EMBL/GenBank/DDBJ whole genome shotgun (WGS) entry which is preliminary data.</text>
</comment>
<dbReference type="SUPFAM" id="SSF51735">
    <property type="entry name" value="NAD(P)-binding Rossmann-fold domains"/>
    <property type="match status" value="1"/>
</dbReference>
<dbReference type="PANTHER" id="PTHR43433">
    <property type="entry name" value="HYDROLASE, ALPHA/BETA FOLD FAMILY PROTEIN"/>
    <property type="match status" value="1"/>
</dbReference>
<dbReference type="Pfam" id="PF13602">
    <property type="entry name" value="ADH_zinc_N_2"/>
    <property type="match status" value="1"/>
</dbReference>
<name>A0A3N1ZUG6_9ACTN</name>
<dbReference type="Gene3D" id="3.40.50.1820">
    <property type="entry name" value="alpha/beta hydrolase"/>
    <property type="match status" value="1"/>
</dbReference>
<sequence length="437" mass="46831">MIDYRSQDFVAELAEAPVGLVLDTQGGETTSRSFEVLRPGGLVVGIAGPPDPALADQAGAPLPVKLALGALSARLRAKAKKLGVRYRFLFIEPDGRALATIAGLVDEGVLRPVVDRILPFEQTLDVMQQMLDGGTPGKVLVATDLDGSSSTADEAGAQRPTRWASTPTLHVTVEGKKLHYRDLGPLGGTPVVLLTHLAATLDEWDPRVVDALAASHRVVALELEGVGGSEGEVPLSIAEMAATARAMIAGLRLGRIDLMGFSLGGFIAQQVALDDPQLVRRLVLTGTGPAGDKGIDHATGGAYIYLDMLRGTLARTDAKEFLFFPRTTTGKAAAKDYLARLQERLVDRDEPMSVRGFRRQIKAIRRWGQQEPQDLSAITAPTLIANGEHDRMVPTELSEDLHRRIPGSSLVIYPAAGHGGIFQHHEQFTQALLAHLD</sequence>
<dbReference type="PRINTS" id="PR00111">
    <property type="entry name" value="ABHYDROLASE"/>
</dbReference>
<dbReference type="EMBL" id="RKHG01000001">
    <property type="protein sequence ID" value="ROR54077.1"/>
    <property type="molecule type" value="Genomic_DNA"/>
</dbReference>
<feature type="domain" description="AB hydrolase-1" evidence="1">
    <location>
        <begin position="190"/>
        <end position="424"/>
    </location>
</feature>
<accession>A0A3N1ZUG6</accession>
<dbReference type="AlphaFoldDB" id="A0A3N1ZUG6"/>
<dbReference type="InterPro" id="IPR050471">
    <property type="entry name" value="AB_hydrolase"/>
</dbReference>
<dbReference type="Pfam" id="PF00561">
    <property type="entry name" value="Abhydrolase_1"/>
    <property type="match status" value="1"/>
</dbReference>
<dbReference type="InterPro" id="IPR036291">
    <property type="entry name" value="NAD(P)-bd_dom_sf"/>
</dbReference>
<dbReference type="Gene3D" id="3.40.50.720">
    <property type="entry name" value="NAD(P)-binding Rossmann-like Domain"/>
    <property type="match status" value="1"/>
</dbReference>
<organism evidence="2 3">
    <name type="scientific">Luteococcus japonicus</name>
    <dbReference type="NCBI Taxonomy" id="33984"/>
    <lineage>
        <taxon>Bacteria</taxon>
        <taxon>Bacillati</taxon>
        <taxon>Actinomycetota</taxon>
        <taxon>Actinomycetes</taxon>
        <taxon>Propionibacteriales</taxon>
        <taxon>Propionibacteriaceae</taxon>
        <taxon>Luteococcus</taxon>
    </lineage>
</organism>
<evidence type="ECO:0000259" key="1">
    <source>
        <dbReference type="Pfam" id="PF00561"/>
    </source>
</evidence>
<dbReference type="GO" id="GO:0003824">
    <property type="term" value="F:catalytic activity"/>
    <property type="evidence" value="ECO:0007669"/>
    <property type="project" value="UniProtKB-ARBA"/>
</dbReference>
<dbReference type="Proteomes" id="UP000275749">
    <property type="component" value="Unassembled WGS sequence"/>
</dbReference>
<proteinExistence type="predicted"/>
<evidence type="ECO:0000313" key="2">
    <source>
        <dbReference type="EMBL" id="ROR54077.1"/>
    </source>
</evidence>
<dbReference type="InterPro" id="IPR029058">
    <property type="entry name" value="AB_hydrolase_fold"/>
</dbReference>
<gene>
    <name evidence="2" type="ORF">EDD41_1262</name>
</gene>
<protein>
    <submittedName>
        <fullName evidence="2">Pimeloyl-ACP methyl ester carboxylesterase</fullName>
    </submittedName>
</protein>
<evidence type="ECO:0000313" key="3">
    <source>
        <dbReference type="Proteomes" id="UP000275749"/>
    </source>
</evidence>
<dbReference type="PANTHER" id="PTHR43433:SF5">
    <property type="entry name" value="AB HYDROLASE-1 DOMAIN-CONTAINING PROTEIN"/>
    <property type="match status" value="1"/>
</dbReference>
<dbReference type="SUPFAM" id="SSF53474">
    <property type="entry name" value="alpha/beta-Hydrolases"/>
    <property type="match status" value="1"/>
</dbReference>